<organism evidence="1 2">
    <name type="scientific">Streptomyces phage BillNye</name>
    <dbReference type="NCBI Taxonomy" id="2079426"/>
    <lineage>
        <taxon>Viruses</taxon>
        <taxon>Duplodnaviria</taxon>
        <taxon>Heunggongvirae</taxon>
        <taxon>Uroviricota</taxon>
        <taxon>Caudoviricetes</taxon>
        <taxon>Stanwilliamsviridae</taxon>
        <taxon>Loccivirinae</taxon>
        <taxon>Wilnyevirus</taxon>
        <taxon>Wilnyevirus billnye</taxon>
    </lineage>
</organism>
<keyword evidence="2" id="KW-1185">Reference proteome</keyword>
<proteinExistence type="predicted"/>
<accession>A0A2L1IVU9</accession>
<dbReference type="Proteomes" id="UP000241925">
    <property type="component" value="Segment"/>
</dbReference>
<reference evidence="1 2" key="1">
    <citation type="submission" date="2018-01" db="EMBL/GenBank/DDBJ databases">
        <authorList>
            <person name="Grinwald M.F."/>
            <person name="Tasoff P."/>
            <person name="Simpson K.F."/>
            <person name="Vasser A."/>
            <person name="Shaffer C.D."/>
            <person name="Weston-Hafer K.A."/>
            <person name="Russell D.A."/>
            <person name="Pope W.H."/>
            <person name="Jacobs-Sera D."/>
            <person name="Hendrix R.W."/>
            <person name="Hatfull G.F."/>
        </authorList>
    </citation>
    <scope>NUCLEOTIDE SEQUENCE [LARGE SCALE GENOMIC DNA]</scope>
</reference>
<name>A0A2L1IVU9_9CAUD</name>
<sequence>MAEGWKKRMYESLAEMLREEHNLDAVEVTEFEDYTEYGGYCETCYYEDTRCKISYVDSQGETQTYNYYGSFAELVGSM</sequence>
<dbReference type="EMBL" id="MG757153">
    <property type="protein sequence ID" value="AVD99287.1"/>
    <property type="molecule type" value="Genomic_DNA"/>
</dbReference>
<gene>
    <name evidence="1" type="ORF">SEA_BILLNYE_92</name>
</gene>
<evidence type="ECO:0000313" key="1">
    <source>
        <dbReference type="EMBL" id="AVD99287.1"/>
    </source>
</evidence>
<protein>
    <submittedName>
        <fullName evidence="1">Uncharacterized protein</fullName>
    </submittedName>
</protein>
<evidence type="ECO:0000313" key="2">
    <source>
        <dbReference type="Proteomes" id="UP000241925"/>
    </source>
</evidence>